<evidence type="ECO:0000313" key="1">
    <source>
        <dbReference type="EMBL" id="KAJ8342998.1"/>
    </source>
</evidence>
<protein>
    <submittedName>
        <fullName evidence="1">Uncharacterized protein</fullName>
    </submittedName>
</protein>
<evidence type="ECO:0000313" key="2">
    <source>
        <dbReference type="Proteomes" id="UP001152622"/>
    </source>
</evidence>
<keyword evidence="2" id="KW-1185">Reference proteome</keyword>
<name>A0A9Q1EQ74_SYNKA</name>
<comment type="caution">
    <text evidence="1">The sequence shown here is derived from an EMBL/GenBank/DDBJ whole genome shotgun (WGS) entry which is preliminary data.</text>
</comment>
<dbReference type="Proteomes" id="UP001152622">
    <property type="component" value="Chromosome 14"/>
</dbReference>
<organism evidence="1 2">
    <name type="scientific">Synaphobranchus kaupii</name>
    <name type="common">Kaup's arrowtooth eel</name>
    <dbReference type="NCBI Taxonomy" id="118154"/>
    <lineage>
        <taxon>Eukaryota</taxon>
        <taxon>Metazoa</taxon>
        <taxon>Chordata</taxon>
        <taxon>Craniata</taxon>
        <taxon>Vertebrata</taxon>
        <taxon>Euteleostomi</taxon>
        <taxon>Actinopterygii</taxon>
        <taxon>Neopterygii</taxon>
        <taxon>Teleostei</taxon>
        <taxon>Anguilliformes</taxon>
        <taxon>Synaphobranchidae</taxon>
        <taxon>Synaphobranchus</taxon>
    </lineage>
</organism>
<dbReference type="EMBL" id="JAINUF010000014">
    <property type="protein sequence ID" value="KAJ8342998.1"/>
    <property type="molecule type" value="Genomic_DNA"/>
</dbReference>
<gene>
    <name evidence="1" type="ORF">SKAU_G00329260</name>
</gene>
<sequence>MKRWRLTADAGTRLAAECVSDVVQSAHVPQQSRPEEVSELQTIKCSLVSFSSAFTVRESRVSADAPVAFGSAAHCIRASDIHVARRTSYSNRNSKLVCVTFAAALHRIRCSFAFMFDQVVCVTPGGLAGK</sequence>
<proteinExistence type="predicted"/>
<reference evidence="1" key="1">
    <citation type="journal article" date="2023" name="Science">
        <title>Genome structures resolve the early diversification of teleost fishes.</title>
        <authorList>
            <person name="Parey E."/>
            <person name="Louis A."/>
            <person name="Montfort J."/>
            <person name="Bouchez O."/>
            <person name="Roques C."/>
            <person name="Iampietro C."/>
            <person name="Lluch J."/>
            <person name="Castinel A."/>
            <person name="Donnadieu C."/>
            <person name="Desvignes T."/>
            <person name="Floi Bucao C."/>
            <person name="Jouanno E."/>
            <person name="Wen M."/>
            <person name="Mejri S."/>
            <person name="Dirks R."/>
            <person name="Jansen H."/>
            <person name="Henkel C."/>
            <person name="Chen W.J."/>
            <person name="Zahm M."/>
            <person name="Cabau C."/>
            <person name="Klopp C."/>
            <person name="Thompson A.W."/>
            <person name="Robinson-Rechavi M."/>
            <person name="Braasch I."/>
            <person name="Lecointre G."/>
            <person name="Bobe J."/>
            <person name="Postlethwait J.H."/>
            <person name="Berthelot C."/>
            <person name="Roest Crollius H."/>
            <person name="Guiguen Y."/>
        </authorList>
    </citation>
    <scope>NUCLEOTIDE SEQUENCE</scope>
    <source>
        <strain evidence="1">WJC10195</strain>
    </source>
</reference>
<accession>A0A9Q1EQ74</accession>
<dbReference type="AlphaFoldDB" id="A0A9Q1EQ74"/>